<dbReference type="KEGG" id="ave:Arcve_1530"/>
<accession>F2KPC8</accession>
<dbReference type="STRING" id="693661.Arcve_1530"/>
<dbReference type="EMBL" id="CP002588">
    <property type="protein sequence ID" value="AEA47532.1"/>
    <property type="molecule type" value="Genomic_DNA"/>
</dbReference>
<evidence type="ECO:0000313" key="2">
    <source>
        <dbReference type="EMBL" id="AEA47532.1"/>
    </source>
</evidence>
<keyword evidence="1" id="KW-0812">Transmembrane</keyword>
<dbReference type="AlphaFoldDB" id="F2KPC8"/>
<sequence>MKVAEGIAVILGMLVPFTFKSYSLAAYLYWITFTTAYLIYVAFTTRRWIRE</sequence>
<keyword evidence="1" id="KW-0472">Membrane</keyword>
<evidence type="ECO:0000313" key="3">
    <source>
        <dbReference type="Proteomes" id="UP000008136"/>
    </source>
</evidence>
<dbReference type="eggNOG" id="arCOG10691">
    <property type="taxonomic scope" value="Archaea"/>
</dbReference>
<reference evidence="2 3" key="1">
    <citation type="submission" date="2011-03" db="EMBL/GenBank/DDBJ databases">
        <title>The complete genome of Archaeoglobus veneficus SNP6.</title>
        <authorList>
            <consortium name="US DOE Joint Genome Institute (JGI-PGF)"/>
            <person name="Lucas S."/>
            <person name="Copeland A."/>
            <person name="Lapidus A."/>
            <person name="Bruce D."/>
            <person name="Goodwin L."/>
            <person name="Pitluck S."/>
            <person name="Kyrpides N."/>
            <person name="Mavromatis K."/>
            <person name="Pagani I."/>
            <person name="Ivanova N."/>
            <person name="Mikhailova N."/>
            <person name="Lu M."/>
            <person name="Detter J.C."/>
            <person name="Tapia R."/>
            <person name="Han C."/>
            <person name="Land M."/>
            <person name="Hauser L."/>
            <person name="Markowitz V."/>
            <person name="Cheng J.-F."/>
            <person name="Hugenholtz P."/>
            <person name="Woyke T."/>
            <person name="Wu D."/>
            <person name="Spring S."/>
            <person name="Brambilla E."/>
            <person name="Klenk H.-P."/>
            <person name="Eisen J.A."/>
        </authorList>
    </citation>
    <scope>NUCLEOTIDE SEQUENCE [LARGE SCALE GENOMIC DNA]</scope>
    <source>
        <strain>SNP6</strain>
    </source>
</reference>
<feature type="transmembrane region" description="Helical" evidence="1">
    <location>
        <begin position="24"/>
        <end position="43"/>
    </location>
</feature>
<dbReference type="Proteomes" id="UP000008136">
    <property type="component" value="Chromosome"/>
</dbReference>
<evidence type="ECO:0000256" key="1">
    <source>
        <dbReference type="SAM" id="Phobius"/>
    </source>
</evidence>
<name>F2KPC8_ARCVS</name>
<keyword evidence="3" id="KW-1185">Reference proteome</keyword>
<keyword evidence="1" id="KW-1133">Transmembrane helix</keyword>
<dbReference type="RefSeq" id="WP_013684192.1">
    <property type="nucleotide sequence ID" value="NC_015320.1"/>
</dbReference>
<gene>
    <name evidence="2" type="ordered locus">Arcve_1530</name>
</gene>
<dbReference type="GeneID" id="60552766"/>
<proteinExistence type="predicted"/>
<organism evidence="2 3">
    <name type="scientific">Archaeoglobus veneficus (strain DSM 11195 / SNP6)</name>
    <dbReference type="NCBI Taxonomy" id="693661"/>
    <lineage>
        <taxon>Archaea</taxon>
        <taxon>Methanobacteriati</taxon>
        <taxon>Methanobacteriota</taxon>
        <taxon>Archaeoglobi</taxon>
        <taxon>Archaeoglobales</taxon>
        <taxon>Archaeoglobaceae</taxon>
        <taxon>Archaeoglobus</taxon>
    </lineage>
</organism>
<dbReference type="HOGENOM" id="CLU_214684_0_0_2"/>
<protein>
    <submittedName>
        <fullName evidence="2">Uncharacterized protein</fullName>
    </submittedName>
</protein>